<dbReference type="STRING" id="70415.A0A5S6QE90"/>
<dbReference type="InterPro" id="IPR003598">
    <property type="entry name" value="Ig_sub2"/>
</dbReference>
<dbReference type="PROSITE" id="PS50853">
    <property type="entry name" value="FN3"/>
    <property type="match status" value="1"/>
</dbReference>
<feature type="domain" description="Ig-like" evidence="12">
    <location>
        <begin position="6144"/>
        <end position="6239"/>
    </location>
</feature>
<feature type="domain" description="Ig-like" evidence="12">
    <location>
        <begin position="5414"/>
        <end position="5504"/>
    </location>
</feature>
<dbReference type="SUPFAM" id="SSF48065">
    <property type="entry name" value="DBL homology domain (DH-domain)"/>
    <property type="match status" value="1"/>
</dbReference>
<keyword evidence="14" id="KW-1185">Reference proteome</keyword>
<feature type="domain" description="Ig-like" evidence="12">
    <location>
        <begin position="6505"/>
        <end position="6619"/>
    </location>
</feature>
<feature type="domain" description="Ig-like" evidence="12">
    <location>
        <begin position="4386"/>
        <end position="4487"/>
    </location>
</feature>
<dbReference type="PROSITE" id="PS50835">
    <property type="entry name" value="IG_LIKE"/>
    <property type="match status" value="50"/>
</dbReference>
<feature type="domain" description="Ig-like" evidence="12">
    <location>
        <begin position="2678"/>
        <end position="2767"/>
    </location>
</feature>
<sequence length="6718" mass="743460">MSWIKSSMHKRFRCTTPCGRFRLSLSAQWPVGAEQLRQAIQTPFGGTTAGVVITDQPKAASEVYLLGNRNANERAEFPMNTAGYTSKYSSYRKYITSSEVAYDSSQRRSTYSSSVADEYSSSRGVSSSRKEVISGTDTHSLPVYIATQDYQPEATNKDGLPLEEGQIVEVLDNKNTSSWLVRTKARPPKIGWAPGTIFEVPTEYYRLKRQNRELSPTSKPLTKVEEALLKRNAVFQDLMKSEEAFVSELHHLLQTYLHFLDCQSPPPSVRQLKDQLSLNLREIYNFHANVLLKGFQYYSNDPGIVGQTFMRLERDFDHHVRYCHDEPETEKLLEDPVVKEYFEKAKEQIETSEKTLLDYLRLPIKRIMDYQQALKEMIRYSITANVPTDSLQRALELMLCIPKRASDLNLIRSILDMPTETAKLGRLLRHEQLEIWEGSLDTPSRQLHVFLFKTKIVLTEKIEPEDPDEFPEFKHVLGIRLDKYDIREHPGNANVIQLVPIDASLPTYFLKASSGDNAEIVKQAWIKDVQENKETTADLAESEVEAHGEFIDFSDIKSEFSEYSTMSRKSFEYGDGRDESPPRKKPKTPPAISRSTSAQSLYSMNMESLTQTGSIEMEGSSITRTQYGFRTVHETTAKMSLKVTGNPMPVITWYKDGVLLEEDERKKFYSDDDGFFALTIEPVQVEDTGRYTCVATNEYGQATTSAFFRVVKVDRDSEPPKFLRVMRDVELHEGDTATFTCELEGWPEPEIQFFLDGQPIHISREHHIEYDGRTVRLTVREVQPEDAGRYALKAVNASGQVECSAALTVIECLEKNKMPPYFQQQLTDVVVTEDQSVKFKTVCSGDPTPEVVWYINGAQLTNSDKVNTVAEDGIYILTIDNITEHFDGELTCCAFNRFGEISCSCRVTVNKADYAPTFEHELGDQVVNAGEAVKLQVIISAQPEATVSWWLNDEQISEDHPTVRLTSKPQVGTYSMEIANATTEMTGVIKCRASNYLGTVFSSANLSVEKAKSIPTFKTMLQDVVTSPGEYWKFQVSVGGCPQPTVAWKLNGKQIEESSNIKMSRDESNYYLEIFSLTESDAGELECTAANSLGKASTRCRVSLATPATAPNFESALPESSVIEEGQSATFTVESKQSSKFSWFINGEELHDSENGVRILTVGGQKSQLIIESFSKSFNGKLTCKAVGPTGVSETSTDISTKISIEEGAGPLPPVVSAEYGGKVLLKVAIESDEVEVHWRLNGKQLETGGNIRTGHEGPNFFLEIDDIDDSASGELICEIRQGTRVDTFRTNVKVEHRPTATSLDGLKDTTVCVGDTVQFKLNLKDAKKYEVKWYSNDRELTGSEKVRISVSPEQAECCLKIVRITEEFNGQLKCVIRTPSGDYVSSAQLNVVPRAAPVVLKGLSDSTVQAGDSVKFTIFAENAVEGRVTWLLNGSELLPSDSVIISTQRDNECSLTMTNITPQQSGTLECVMSTPSGVSRSSAKLTVKSKSEKLMKPEFRAIMAPVVMYEGDTLETRVVLEGEPQPEVKWYINDVPLVEDSNVEITTEKGISKVEIKKVNFDLNGILKCVAKNEYGEVETSTSVSIYRQIPVEFEQFLCDTTCREGDTLKLKAVLLGQPRPEVSWYIKGQKLVQSDRIHIYTEENTYVAIISDITCDYSGEVLCKAVNEFGEASSSAMLTVLPRGVPPDFLEWMNSVSAVEGAEIVHRVKFTGEPAPTIKWFINSQEVHNSDNFVIRTEKDICTLTIRHFSSSLAGEIICKAENDAGEVSCTAQISLAPAGYIREEFSERSELEAVALSTGDIEGSETGTDFAVSLPDEDMEEETSRLESSVLVPKFLTKIKDTRVTVGKQAVFECIVPGTKGICVKWLKDNKEIELLARIRVGSHKEENVIIHRLTVDDVTKSDAGTYTCVIMNEHGQEVCTAKLEVDEQSTIVHFPDLAPQLVEVLHSCIVQEDEEAIMHCKVAGRPEAQVRWFKDNVQLESCKRYEIISETKGDFVLKIPSVTANDAGEYKCEIFNESGSVSSTATLTVTAPAAKQPKVGEAVAPKFIESLMVSEDVHNKVTMFTCKVSGLPKPQVRWFKSDTLLDSSHKYEIIHEEKEDTYILKIHNTTTDDNGEYRCEAFNENGIASSTVSLTMKFEQVTEAAAPESAPEFSQPLTSKVINKGETLHLECTVVGQPAPSVQWFKGEQELKTTETVAVQSLPNGLEYLEVHQTATADSGEYRCVATNRIGYSSSVATVTVQAPEEMQAAESSLGAPDFVRPFLACELKENETGILSCEIAGAAAESVRWFREDVLLESSEKYEMINEADRVFTLKVHDSTVEDSGEFKCEVLTDKGLAVCKASLTVEKSEAKPETAPEQPPEFVKPLAPTSLTEGESLELECTVSGQPQPTVQWFRNGEEIERSESVKFETTVDGVHRLTVQNVTQADAGQYRCIATNTCGASWSDVSVTVHVAEQALPAHLEEIAPVFVQPLQSCTTKESEQYVLQCKVTGSPRPEVHWFKDDALLGSSEKYEIVCEDGETQILKVHRPSSEDSAVYRCEASNVKGFAASEATIKVEHADVVTAAPDFSEMLTATSVVEGQPLSLQCTVSGDQVTTVQWFKNDQKLEATQDIKIESLAGGVQHLEVQHAAVGDSGVYRCVAANHLGDSSTEARVTVQAHEATDATELHEAVPFFVEVLKSQTAQENEVAYLSCKVSSATTPEVQWFKDGAPLKPSDKLELISEVDGMFVLKVHGAGEKDAGEYTCVATNEMGSATSKAFLIVNVAEESASIGQQMAPAFSSAMTEASPTCGEKVHLECVVTGNPPPGVRWFKGEQELLSTETLKVSSFSDGTQYLDIQEAALNDAGDYWCVASNSLGEASTKIVVSVQKVVETPEDRKLYEAVPQFVEVLRRCDVQEKEVAVLRCKATGTPSPEVRWFKDDVPLAPSEKLELISETGGVFLLKVHNATIEDTGDYRCEVFNSKGVASSKAQVIVKAAETVEAVRVLEAPTFTEKLSSRSLTEGDTLRLKCTVSAKPAPTIQWFKNGEELRATESVKIESSAEGVAQLEMQQARVSDSGVYLCLATNEAGKCSTEATVNVQETVTMEVDGISEMAPDFIEVLHFCDVAENQEGILKCKLTGIPKPQLRWFKDGVPIESSEKYEIVYEDSGVVMLKVHFASKEDSGEYRCEAFNSRGVAWTEAPLTVKTAELMEYEESEEIAPDFLEPVQACVVNKGEDAVLTCRISGVPTPEVCWYKNGVPLVPNERVEIISADDRHKLVVHHTEQEDIADYRCEAKNEAGVVWSDATVCVLSEDYVMESVQDEVAPFFVREVQHESVSAGDKAVLTCQVAGNPAPEIHWYRDGKCVDLSRDVQVVTTSDGTIKLIIQHAKVEDQGNYRCEAVNILGSASSRAPLSVFPTEEMEAEESVSMQFIEPLHHYMMNEDTVAVFECKLSALPLSTVTWYKDGAPIVAGDFAAVESLPGGIQRLTLKGTTASAAGHYTCLAKSDVMEVKTEDDLLISREAPVPLEFLQGLKRQYVKKGDTVTMKCQVNMKGRSKLPTVKWYKSGRELLPDNRVRMDASMEGWFTLTISRFEESDVGTYTCVISENSSVIKSEAPVEIAVVEEEGEFTIVKELASQTIVAGAQFVLELVTSASCDTVQWFRGKDAVVNDKRTKLEQPEGSVCLLTVDETTVNDQGTYRAVATKGSKTVESQAMITVTEERHLEITRALEDVVAPVGQEVTLEVELNEPVDHVEWYHDSKVVVSSDKIYLEQTDEGVLRLHIKQADKNDVGIYRVVAHCGCQTAECKASLSVQAPQLSITKGLEDQLVEPHEAVMLTVDVDGSPERVEWLKDGKPLAEQANLKIEVTADGVYRLAFSDALPDSAGLYTFRAVDETGAIESSATLSVTEIAEKPSEKAIATLAVVEGLTDQTVGEGKPVCLKIKLNKKPRKVKWYRNGQEITPSNKFKPVLSETGASLDISSLAPEDTGLYEVVASDEQGSVTSSGNLRVISESHLDIVRGLEDSTVSSGAELSLEIELSKPADTAEWYLGSKKLANTQNVRLEEVDGRVYRLHFQRFDKQDAGEYRVVARSGGEEAESKANISVKTVPKLRVSKGLHDASPTLHETVVMEVQLEGFPEKVEWLKNGLKLSALPGVRIEVGDNGWHRLILEDALPDSAGLYEFRASNREGSVESSGTVVLKRPAEELPRDEEGALTIVKGLEDQTVEPGQPINLSVTLNKKPKEIKWYSNGKEILPSKKKKIKFDGLEATLQIDQAEDGDGGTYEVVVTDENKSVRSTGNVIVAVPTTLKIIDGLKSCEVISGEPLVLSVKLEGRAEAIEWLKDGVKLTDVPKYAFACTDGVYSLQVKQAEIANAGEYTFIAKNAKDTVSSVGTVVVKPAPTEAKPYELEKLTFVKGLEDQQLQEGNELRLKVQTNRKPKTVRWTRSGIPITPSRGTKVTDNGDTVFELVIENASRDDAGLYKVTVSDDMASAESAADIVVTGKAAEMPLKIVKGMDDLTCDSGSKAYFEVELSGKPKSFKWYKNGREIKPAAGVFLKALGDKRYALEIEKADKDDEGEIAFEAENDIGKVCCQARLTIQIPAEKQVPLAKALTIVRPLKDQTIDEGADVSFEAEFSEPAKEVRWYKGIDVVAESANVKIRTPAEAVSKLELSRVALTDSAPYRVEAVDERGNVVTSTANLTVNASPERLEFIKPLGDVQVAKGDTATLEVRVKGVPRSVKWYKNGLLIPSKAGQHELGDGTYVLKIPNASEDDQASYKCELENHLGSISTDGDLVVLPSVEEAGEKGIGELMLLRGLVDTGLDEGDSLLLEVELSARPDEVLWFSNDHPVSANNCEVQDLPNGHAICRCRLPNVDVSSQGTFTVKARSLRGSVDSSCELTIKGKPPKILRGLTDRRVSPGNRVVFEIEVDRKPKLVKWYKNGRLLKQNARTVLLSVDDCTYQLVINDVDKQDVGGYMVEVSNDFGTARSDAALTIIEPSDERRPSGPKIVKGLNDVEVMDGNDSTFSVVVEGKPTNVRWYRNGVELTTSPGVLIAQVDDSTFKLTLRECHKDDTGLIKVLAVNDYGSDGSEGKLIVKEALVPRLPSDKEKAARFVIPLEDAAAEESKSIVLSCKVEGIPTPSIKWLKDGKELVQDERLTCTMDDDKVCSLFISRLKPEDEGYYAALAKNPSGQDRTECNVTVAAPKAGEELEHGTAPQFIKPLRSKSIVEGEDLTLEARIIGNPIPDICWFVNDKVVEPTERVQGKIECIASEVVFRLLIKNARQEDAASYKCRATNKYGTKESAADINIEVLKPADLVPPKFVIPLSDIRVTEGKTLRAEVKIRGRPIPTVSWFCNKTEVKQTDRLSVDELGDNRWLFTLKDARPEDSGFYECIAANSMGSDVSQAYFTIKPSGERKEKGGNFYPPVFNVPLHDRRLPEKSTMTIECYVDANPKAKIQWYKGDLPLDDDAHVQTENYPDGKCRLRINFFSSGDVGYYRCIATNELGSATTSAYLSIEVEKEGEVERRREYAPYFTKPLENVRTAIGKSLLLECNVAGIPFPEIRWYKDGMIVIGQEATTELFEDGKCCLKIESVTDKDVGAYRCVASNVHGSSSCACTVATELIKEERKGGREPPRILKSLVDLWAEKGDDLEFTCELAGSRPLEIKWYKDGLLLRQSERLNFDFKDDGTAVLTVRSAKFSDEGMYRILVENSEGTAHSMCSVIVNAKREKQPKLLLPIGAPPKVIIPLENERQTEGNSVELSCQFSGEPTNIRWYKDGLTVSSDGHIRIESLDSGQSRLSIQTLMLKDEGSYRCVASNEFGTASTKCFVRVEVASRGIKREPITHLQFTVPLRDKRMLEFQDLHLECTYCSGEIPKITWLKDGDELSESDRIKMETFPDGKCKLTIHRATSFDEGLYRCVAEDSTGTANTKSRVTVKPAFIDVDTTKKAEKRGKPPVFLEPLRAVKAVQGESVRLLCRVQGDPWPSIRWLKDGDHIYSGGKYNITCSEDGLVELVIQKASTWDSGCYRCVAENDYGSARTLGAVKVTKEEKKPLMNLEDQLKQGKAPGFIHPLTVKHIRWLKDGVEISPSERIKIQADNDGWQSLFISDALLSDDGFYRCVASNDFGTNSTKAELIIEQDLERQVVHEEPVAEPELRQKPRFKQGLESITIHKGSPAEFECFPVGIPYPDVQWFKNDNPLTPSDRVIMWKDHWGYQRLVILNVEPEDEGEYKCQISNSEGSAVSEGSLTVLLDAFEKEVKGLAATDRRHREYANKPEIALMLRHLKNKHVFSGFPVIFDCLVKGPEFMEVHWFHNGKPIDSDERISMHYAGGGSYALVIHHAEAKDGGEYVVEFRSAGGVISSSAVLDVTVPRLDTMSIEARAESLVHRPCEIVTRRTKYVGIPTPPDRGPFIAEVTGHFLTLSWIPTKRVPPRYSQVTYIVEMRELPYKEWYVVDFNIPQPCCKIRNMEHGKSYQFRVRAENLYGISDPSPPSPPSQLMAPPQPVLDKNNRPIPLLDPYARSAIQKVYGEQYACAPWFSPMATNNFYCASKGKLTIALHVHGFPLPTITWYFRGLELNVTSPLTKYDIRNCGAECSLTISAFNKEDVGQYQCRAVNDNGDAQQDFMVDLAVRPSFVLPLKSKVVKSGHVCSIDCQIDGTPAPEVKWFKDWKPLYENNRIKLASEPPSKYSLIIETPLSRDTGVYTCVASNEAGKVSSSGTVTIEMDY</sequence>
<dbReference type="SMART" id="SM00408">
    <property type="entry name" value="IGc2"/>
    <property type="match status" value="51"/>
</dbReference>
<name>A0A5S6QE90_TRIMR</name>
<dbReference type="SMART" id="SM00326">
    <property type="entry name" value="SH3"/>
    <property type="match status" value="1"/>
</dbReference>
<feature type="domain" description="Ig-like" evidence="12">
    <location>
        <begin position="916"/>
        <end position="1007"/>
    </location>
</feature>
<feature type="domain" description="Ig-like" evidence="12">
    <location>
        <begin position="3404"/>
        <end position="3507"/>
    </location>
</feature>
<dbReference type="PANTHER" id="PTHR47633:SF16">
    <property type="entry name" value="CAVP-TARGET PROTEIN-LIKE"/>
    <property type="match status" value="1"/>
</dbReference>
<feature type="domain" description="Ig-like" evidence="12">
    <location>
        <begin position="2472"/>
        <end position="2561"/>
    </location>
</feature>
<dbReference type="Pfam" id="PF07653">
    <property type="entry name" value="SH3_2"/>
    <property type="match status" value="1"/>
</dbReference>
<dbReference type="InterPro" id="IPR036116">
    <property type="entry name" value="FN3_sf"/>
</dbReference>
<feature type="domain" description="Ig-like" evidence="12">
    <location>
        <begin position="5624"/>
        <end position="5713"/>
    </location>
</feature>
<dbReference type="SUPFAM" id="SSF48726">
    <property type="entry name" value="Immunoglobulin"/>
    <property type="match status" value="58"/>
</dbReference>
<dbReference type="GO" id="GO:0005085">
    <property type="term" value="F:guanyl-nucleotide exchange factor activity"/>
    <property type="evidence" value="ECO:0007669"/>
    <property type="project" value="InterPro"/>
</dbReference>
<evidence type="ECO:0000256" key="5">
    <source>
        <dbReference type="ARBA" id="ARBA00022737"/>
    </source>
</evidence>
<feature type="domain" description="SH3" evidence="10">
    <location>
        <begin position="139"/>
        <end position="203"/>
    </location>
</feature>
<feature type="domain" description="Ig-like" evidence="12">
    <location>
        <begin position="6266"/>
        <end position="6358"/>
    </location>
</feature>
<dbReference type="SMART" id="SM00406">
    <property type="entry name" value="IGv"/>
    <property type="match status" value="15"/>
</dbReference>
<keyword evidence="3 8" id="KW-0728">SH3 domain</keyword>
<dbReference type="InterPro" id="IPR013106">
    <property type="entry name" value="Ig_V-set"/>
</dbReference>
<evidence type="ECO:0000259" key="12">
    <source>
        <dbReference type="PROSITE" id="PS50835"/>
    </source>
</evidence>
<evidence type="ECO:0000259" key="11">
    <source>
        <dbReference type="PROSITE" id="PS50010"/>
    </source>
</evidence>
<evidence type="ECO:0000256" key="9">
    <source>
        <dbReference type="SAM" id="MobiDB-lite"/>
    </source>
</evidence>
<dbReference type="SMART" id="SM00060">
    <property type="entry name" value="FN3"/>
    <property type="match status" value="1"/>
</dbReference>
<feature type="domain" description="Ig-like" evidence="12">
    <location>
        <begin position="3312"/>
        <end position="3401"/>
    </location>
</feature>
<dbReference type="GO" id="GO:0040017">
    <property type="term" value="P:positive regulation of locomotion"/>
    <property type="evidence" value="ECO:0007669"/>
    <property type="project" value="UniProtKB-ARBA"/>
</dbReference>
<dbReference type="FunFam" id="2.60.40.10:FF:001436">
    <property type="entry name" value="Muscle M-line assembly protein unc-89"/>
    <property type="match status" value="1"/>
</dbReference>
<feature type="domain" description="Ig-like" evidence="12">
    <location>
        <begin position="4595"/>
        <end position="4689"/>
    </location>
</feature>
<dbReference type="SUPFAM" id="SSF49265">
    <property type="entry name" value="Fibronectin type III"/>
    <property type="match status" value="1"/>
</dbReference>
<feature type="domain" description="Ig-like" evidence="12">
    <location>
        <begin position="2261"/>
        <end position="2350"/>
    </location>
</feature>
<dbReference type="GO" id="GO:0031672">
    <property type="term" value="C:A band"/>
    <property type="evidence" value="ECO:0007669"/>
    <property type="project" value="UniProtKB-SubCell"/>
</dbReference>
<feature type="domain" description="Ig-like" evidence="12">
    <location>
        <begin position="2572"/>
        <end position="2661"/>
    </location>
</feature>
<dbReference type="GO" id="GO:0045989">
    <property type="term" value="P:positive regulation of striated muscle contraction"/>
    <property type="evidence" value="ECO:0007669"/>
    <property type="project" value="UniProtKB-ARBA"/>
</dbReference>
<feature type="domain" description="Ig-like" evidence="12">
    <location>
        <begin position="6068"/>
        <end position="6128"/>
    </location>
</feature>
<dbReference type="Pfam" id="PF00621">
    <property type="entry name" value="RhoGEF"/>
    <property type="match status" value="1"/>
</dbReference>
<feature type="domain" description="Ig-like" evidence="12">
    <location>
        <begin position="3101"/>
        <end position="3190"/>
    </location>
</feature>
<feature type="domain" description="Ig-like" evidence="12">
    <location>
        <begin position="3207"/>
        <end position="3295"/>
    </location>
</feature>
<protein>
    <submittedName>
        <fullName evidence="15">Muscle M-line assembly protein unc-89</fullName>
    </submittedName>
</protein>
<evidence type="ECO:0000256" key="4">
    <source>
        <dbReference type="ARBA" id="ARBA00022490"/>
    </source>
</evidence>
<feature type="domain" description="Ig-like" evidence="12">
    <location>
        <begin position="5832"/>
        <end position="5925"/>
    </location>
</feature>
<dbReference type="InterPro" id="IPR007110">
    <property type="entry name" value="Ig-like_dom"/>
</dbReference>
<feature type="domain" description="Ig-like" evidence="12">
    <location>
        <begin position="1836"/>
        <end position="1928"/>
    </location>
</feature>
<organism evidence="14 15">
    <name type="scientific">Trichuris muris</name>
    <name type="common">Mouse whipworm</name>
    <dbReference type="NCBI Taxonomy" id="70415"/>
    <lineage>
        <taxon>Eukaryota</taxon>
        <taxon>Metazoa</taxon>
        <taxon>Ecdysozoa</taxon>
        <taxon>Nematoda</taxon>
        <taxon>Enoplea</taxon>
        <taxon>Dorylaimia</taxon>
        <taxon>Trichinellida</taxon>
        <taxon>Trichuridae</taxon>
        <taxon>Trichuris</taxon>
    </lineage>
</organism>
<dbReference type="InterPro" id="IPR003961">
    <property type="entry name" value="FN3_dom"/>
</dbReference>
<feature type="domain" description="Ig-like" evidence="12">
    <location>
        <begin position="590"/>
        <end position="705"/>
    </location>
</feature>
<dbReference type="InterPro" id="IPR036179">
    <property type="entry name" value="Ig-like_dom_sf"/>
</dbReference>
<dbReference type="CDD" id="cd00160">
    <property type="entry name" value="RhoGEF"/>
    <property type="match status" value="1"/>
</dbReference>
<feature type="domain" description="Ig-like" evidence="12">
    <location>
        <begin position="2783"/>
        <end position="2872"/>
    </location>
</feature>
<evidence type="ECO:0000256" key="8">
    <source>
        <dbReference type="PROSITE-ProRule" id="PRU00192"/>
    </source>
</evidence>
<dbReference type="PROSITE" id="PS50010">
    <property type="entry name" value="DH_2"/>
    <property type="match status" value="1"/>
</dbReference>
<feature type="domain" description="Ig-like" evidence="12">
    <location>
        <begin position="3511"/>
        <end position="3606"/>
    </location>
</feature>
<feature type="domain" description="Ig-like" evidence="12">
    <location>
        <begin position="820"/>
        <end position="908"/>
    </location>
</feature>
<feature type="domain" description="Ig-like" evidence="12">
    <location>
        <begin position="4894"/>
        <end position="4982"/>
    </location>
</feature>
<dbReference type="GO" id="GO:0004672">
    <property type="term" value="F:protein kinase activity"/>
    <property type="evidence" value="ECO:0007669"/>
    <property type="project" value="TreeGrafter"/>
</dbReference>
<dbReference type="Proteomes" id="UP000046395">
    <property type="component" value="Unassembled WGS sequence"/>
</dbReference>
<dbReference type="Gene3D" id="2.30.30.40">
    <property type="entry name" value="SH3 Domains"/>
    <property type="match status" value="1"/>
</dbReference>
<dbReference type="InterPro" id="IPR000219">
    <property type="entry name" value="DH_dom"/>
</dbReference>
<dbReference type="InterPro" id="IPR055251">
    <property type="entry name" value="SOS1_NGEF_PH"/>
</dbReference>
<evidence type="ECO:0000256" key="7">
    <source>
        <dbReference type="ARBA" id="ARBA00023319"/>
    </source>
</evidence>
<feature type="domain" description="Ig-like" evidence="12">
    <location>
        <begin position="2890"/>
        <end position="2979"/>
    </location>
</feature>
<dbReference type="FunFam" id="2.60.40.10:FF:000345">
    <property type="entry name" value="Muscle M-line assembly protein unc-89"/>
    <property type="match status" value="9"/>
</dbReference>
<feature type="domain" description="Ig-like" evidence="12">
    <location>
        <begin position="4694"/>
        <end position="4783"/>
    </location>
</feature>
<dbReference type="Gene3D" id="1.20.900.10">
    <property type="entry name" value="Dbl homology (DH) domain"/>
    <property type="match status" value="1"/>
</dbReference>
<feature type="domain" description="Ig-like" evidence="12">
    <location>
        <begin position="4195"/>
        <end position="4283"/>
    </location>
</feature>
<dbReference type="InterPro" id="IPR036028">
    <property type="entry name" value="SH3-like_dom_sf"/>
</dbReference>
<dbReference type="InterPro" id="IPR035899">
    <property type="entry name" value="DBL_dom_sf"/>
</dbReference>
<feature type="domain" description="Ig-like" evidence="12">
    <location>
        <begin position="720"/>
        <end position="808"/>
    </location>
</feature>
<accession>A0A5S6QE90</accession>
<keyword evidence="7" id="KW-0393">Immunoglobulin domain</keyword>
<dbReference type="PANTHER" id="PTHR47633">
    <property type="entry name" value="IMMUNOGLOBULIN"/>
    <property type="match status" value="1"/>
</dbReference>
<dbReference type="InterPro" id="IPR013783">
    <property type="entry name" value="Ig-like_fold"/>
</dbReference>
<feature type="domain" description="Ig-like" evidence="12">
    <location>
        <begin position="2155"/>
        <end position="2244"/>
    </location>
</feature>
<dbReference type="GO" id="GO:0060298">
    <property type="term" value="P:positive regulation of sarcomere organization"/>
    <property type="evidence" value="ECO:0007669"/>
    <property type="project" value="UniProtKB-ARBA"/>
</dbReference>
<feature type="domain" description="Ig-like" evidence="12">
    <location>
        <begin position="1689"/>
        <end position="1777"/>
    </location>
</feature>
<feature type="domain" description="Ig-like" evidence="12">
    <location>
        <begin position="5521"/>
        <end position="5609"/>
    </location>
</feature>
<dbReference type="FunFam" id="2.60.40.10:FF:000032">
    <property type="entry name" value="palladin isoform X1"/>
    <property type="match status" value="3"/>
</dbReference>
<dbReference type="WBParaSite" id="TMUE_1000005499.1">
    <property type="protein sequence ID" value="TMUE_1000005499.1"/>
    <property type="gene ID" value="WBGene00288764"/>
</dbReference>
<evidence type="ECO:0000256" key="2">
    <source>
        <dbReference type="ARBA" id="ARBA00006692"/>
    </source>
</evidence>
<dbReference type="SUPFAM" id="SSF50044">
    <property type="entry name" value="SH3-domain"/>
    <property type="match status" value="1"/>
</dbReference>
<reference evidence="15" key="1">
    <citation type="submission" date="2019-12" db="UniProtKB">
        <authorList>
            <consortium name="WormBaseParasite"/>
        </authorList>
    </citation>
    <scope>IDENTIFICATION</scope>
</reference>
<comment type="subcellular location">
    <subcellularLocation>
        <location evidence="1">Cytoplasm</location>
        <location evidence="1">Myofibril</location>
        <location evidence="1">Sarcomere</location>
        <location evidence="1">A band</location>
    </subcellularLocation>
</comment>
<dbReference type="InterPro" id="IPR013098">
    <property type="entry name" value="Ig_I-set"/>
</dbReference>
<feature type="domain" description="Ig-like" evidence="12">
    <location>
        <begin position="1394"/>
        <end position="1487"/>
    </location>
</feature>
<dbReference type="SUPFAM" id="SSF50729">
    <property type="entry name" value="PH domain-like"/>
    <property type="match status" value="1"/>
</dbReference>
<dbReference type="FunFam" id="2.60.40.10:FF:000425">
    <property type="entry name" value="Myosin light chain kinase"/>
    <property type="match status" value="12"/>
</dbReference>
<feature type="domain" description="Ig-like" evidence="12">
    <location>
        <begin position="3803"/>
        <end position="3893"/>
    </location>
</feature>
<feature type="region of interest" description="Disordered" evidence="9">
    <location>
        <begin position="569"/>
        <end position="599"/>
    </location>
</feature>
<dbReference type="FunFam" id="2.60.40.10:FF:000107">
    <property type="entry name" value="Myosin, light chain kinase a"/>
    <property type="match status" value="5"/>
</dbReference>
<evidence type="ECO:0000313" key="15">
    <source>
        <dbReference type="WBParaSite" id="TMUE_1000005499.1"/>
    </source>
</evidence>
<evidence type="ECO:0000259" key="10">
    <source>
        <dbReference type="PROSITE" id="PS50002"/>
    </source>
</evidence>
<feature type="domain" description="Ig-like" evidence="12">
    <location>
        <begin position="2995"/>
        <end position="3084"/>
    </location>
</feature>
<feature type="domain" description="Ig-like" evidence="12">
    <location>
        <begin position="5945"/>
        <end position="6037"/>
    </location>
</feature>
<feature type="domain" description="Fibronectin type-III" evidence="13">
    <location>
        <begin position="6397"/>
        <end position="6494"/>
    </location>
</feature>
<dbReference type="CDD" id="cd00063">
    <property type="entry name" value="FN3"/>
    <property type="match status" value="1"/>
</dbReference>
<comment type="similarity">
    <text evidence="2">Belongs to the protein kinase superfamily. CAMK Ser/Thr protein kinase family.</text>
</comment>
<feature type="domain" description="Ig-like" evidence="12">
    <location>
        <begin position="4995"/>
        <end position="5085"/>
    </location>
</feature>
<keyword evidence="5" id="KW-0677">Repeat</keyword>
<feature type="domain" description="Ig-like" evidence="12">
    <location>
        <begin position="1943"/>
        <end position="2032"/>
    </location>
</feature>
<feature type="domain" description="Ig-like" evidence="12">
    <location>
        <begin position="3901"/>
        <end position="3996"/>
    </location>
</feature>
<dbReference type="InterPro" id="IPR003599">
    <property type="entry name" value="Ig_sub"/>
</dbReference>
<feature type="domain" description="Ig-like" evidence="12">
    <location>
        <begin position="5309"/>
        <end position="5398"/>
    </location>
</feature>
<feature type="domain" description="Ig-like" evidence="12">
    <location>
        <begin position="1111"/>
        <end position="1200"/>
    </location>
</feature>
<evidence type="ECO:0000259" key="13">
    <source>
        <dbReference type="PROSITE" id="PS50853"/>
    </source>
</evidence>
<dbReference type="InterPro" id="IPR011993">
    <property type="entry name" value="PH-like_dom_sf"/>
</dbReference>
<dbReference type="SMART" id="SM00409">
    <property type="entry name" value="IG"/>
    <property type="match status" value="58"/>
</dbReference>
<dbReference type="InterPro" id="IPR001452">
    <property type="entry name" value="SH3_domain"/>
</dbReference>
<evidence type="ECO:0000256" key="3">
    <source>
        <dbReference type="ARBA" id="ARBA00022443"/>
    </source>
</evidence>
<dbReference type="SMART" id="SM00325">
    <property type="entry name" value="RhoGEF"/>
    <property type="match status" value="1"/>
</dbReference>
<feature type="domain" description="Ig-like" evidence="12">
    <location>
        <begin position="5732"/>
        <end position="5822"/>
    </location>
</feature>
<keyword evidence="4" id="KW-0963">Cytoplasm</keyword>
<dbReference type="Gene3D" id="2.30.29.30">
    <property type="entry name" value="Pleckstrin-homology domain (PH domain)/Phosphotyrosine-binding domain (PTB)"/>
    <property type="match status" value="1"/>
</dbReference>
<dbReference type="FunFam" id="2.60.40.10:FF:000080">
    <property type="entry name" value="Myosin light chain kinase, smooth muscle"/>
    <property type="match status" value="1"/>
</dbReference>
<keyword evidence="6" id="KW-1015">Disulfide bond</keyword>
<feature type="domain" description="Ig-like" evidence="12">
    <location>
        <begin position="5090"/>
        <end position="5189"/>
    </location>
</feature>
<dbReference type="Gene3D" id="2.60.40.10">
    <property type="entry name" value="Immunoglobulins"/>
    <property type="match status" value="59"/>
</dbReference>
<dbReference type="PROSITE" id="PS50002">
    <property type="entry name" value="SH3"/>
    <property type="match status" value="1"/>
</dbReference>
<feature type="domain" description="Ig-like" evidence="12">
    <location>
        <begin position="5205"/>
        <end position="5297"/>
    </location>
</feature>
<feature type="domain" description="Ig-like" evidence="12">
    <location>
        <begin position="2049"/>
        <end position="2139"/>
    </location>
</feature>
<feature type="compositionally biased region" description="Basic and acidic residues" evidence="9">
    <location>
        <begin position="569"/>
        <end position="582"/>
    </location>
</feature>
<dbReference type="FunFam" id="2.60.40.10:FF:000344">
    <property type="entry name" value="Muscle M-line assembly protein unc-89"/>
    <property type="match status" value="1"/>
</dbReference>
<feature type="domain" description="Ig-like" evidence="12">
    <location>
        <begin position="2366"/>
        <end position="2455"/>
    </location>
</feature>
<feature type="domain" description="Ig-like" evidence="12">
    <location>
        <begin position="1498"/>
        <end position="1586"/>
    </location>
</feature>
<feature type="domain" description="Ig-like" evidence="12">
    <location>
        <begin position="4293"/>
        <end position="4377"/>
    </location>
</feature>
<dbReference type="Pfam" id="PF22697">
    <property type="entry name" value="SOS1_NGEF_PH"/>
    <property type="match status" value="1"/>
</dbReference>
<feature type="domain" description="DH" evidence="11">
    <location>
        <begin position="230"/>
        <end position="408"/>
    </location>
</feature>
<feature type="domain" description="Ig-like" evidence="12">
    <location>
        <begin position="1592"/>
        <end position="1681"/>
    </location>
</feature>
<evidence type="ECO:0000256" key="1">
    <source>
        <dbReference type="ARBA" id="ARBA00004161"/>
    </source>
</evidence>
<evidence type="ECO:0000256" key="6">
    <source>
        <dbReference type="ARBA" id="ARBA00023157"/>
    </source>
</evidence>
<proteinExistence type="inferred from homology"/>
<evidence type="ECO:0000313" key="14">
    <source>
        <dbReference type="Proteomes" id="UP000046395"/>
    </source>
</evidence>
<feature type="domain" description="Ig-like" evidence="12">
    <location>
        <begin position="1015"/>
        <end position="1103"/>
    </location>
</feature>
<dbReference type="Pfam" id="PF07679">
    <property type="entry name" value="I-set"/>
    <property type="match status" value="56"/>
</dbReference>
<dbReference type="CDD" id="cd00096">
    <property type="entry name" value="Ig"/>
    <property type="match status" value="5"/>
</dbReference>
<feature type="domain" description="Ig-like" evidence="12">
    <location>
        <begin position="6624"/>
        <end position="6713"/>
    </location>
</feature>